<sequence length="655" mass="72428">MAGISVGASLGVGGGGSSRTVRAASVADDRWSTRDKSSGELAWSQANFMQRVDFPDVDVGTASFMVPHVLGAKGAKISAASRASNSRLTLRYGKTSNEKNNIVIIGSTQLRVEHGARLAKELVDGAYKVALVHRKGKITEHTSKTTGRPSAPRPRAHSLPATPKPKTVVPDIVSDSEEISEDETYCDEKESAPSQQPPVVEIVDMTADEPVSPKREPEAVVAKPEMISIGTDTSTDTKPRSHLSVPGVLTPLSAIALSRYQASLHHLQTAIDHAMQSNEACAHAERKRLQRNVAASRHKLAALRNVRTWHQVQFRYPQLAAPKLGSLRKQSAAALRQRVCQTTPDDAMTPLPGFLAPFLANPKYQAQWSILQRCVPSYVPYTFFLPLSMEALPMHALRAHKVTSRAQYVAQYNVLATSLRGPAALDLEYLVQLCCVLRQLVADRLVDDEWARRGYVEPLTAAADDLFGRHTTWKLQVNQRICRRTALHPIVQPLLVDTCASYPFLWSVLSTWTTEERLEWKTPLEDASGALETVRTVLKTNVAKLELAALLQYERRVHDRVHDLLQLLSRNMLRRWQHLFTVHPELTLIGWWEKDGRQHWLDDCALPLPRAPAADDDGDADADDDVVDVTPVASISTLAGLNHLLAKCHALQHMP</sequence>
<dbReference type="Proteomes" id="UP000243579">
    <property type="component" value="Unassembled WGS sequence"/>
</dbReference>
<evidence type="ECO:0000313" key="3">
    <source>
        <dbReference type="Proteomes" id="UP000243579"/>
    </source>
</evidence>
<evidence type="ECO:0008006" key="4">
    <source>
        <dbReference type="Google" id="ProtNLM"/>
    </source>
</evidence>
<evidence type="ECO:0000313" key="2">
    <source>
        <dbReference type="EMBL" id="OQR93338.1"/>
    </source>
</evidence>
<dbReference type="AlphaFoldDB" id="A0A1V9Z5Q8"/>
<evidence type="ECO:0000256" key="1">
    <source>
        <dbReference type="SAM" id="MobiDB-lite"/>
    </source>
</evidence>
<reference evidence="2 3" key="1">
    <citation type="journal article" date="2014" name="Genome Biol. Evol.">
        <title>The secreted proteins of Achlya hypogyna and Thraustotheca clavata identify the ancestral oomycete secretome and reveal gene acquisitions by horizontal gene transfer.</title>
        <authorList>
            <person name="Misner I."/>
            <person name="Blouin N."/>
            <person name="Leonard G."/>
            <person name="Richards T.A."/>
            <person name="Lane C.E."/>
        </authorList>
    </citation>
    <scope>NUCLEOTIDE SEQUENCE [LARGE SCALE GENOMIC DNA]</scope>
    <source>
        <strain evidence="2 3">ATCC 48635</strain>
    </source>
</reference>
<gene>
    <name evidence="2" type="ORF">ACHHYP_02639</name>
</gene>
<name>A0A1V9Z5Q8_ACHHY</name>
<proteinExistence type="predicted"/>
<feature type="region of interest" description="Disordered" evidence="1">
    <location>
        <begin position="137"/>
        <end position="169"/>
    </location>
</feature>
<dbReference type="EMBL" id="JNBR01000413">
    <property type="protein sequence ID" value="OQR93338.1"/>
    <property type="molecule type" value="Genomic_DNA"/>
</dbReference>
<dbReference type="OrthoDB" id="66505at2759"/>
<comment type="caution">
    <text evidence="2">The sequence shown here is derived from an EMBL/GenBank/DDBJ whole genome shotgun (WGS) entry which is preliminary data.</text>
</comment>
<organism evidence="2 3">
    <name type="scientific">Achlya hypogyna</name>
    <name type="common">Oomycete</name>
    <name type="synonym">Protoachlya hypogyna</name>
    <dbReference type="NCBI Taxonomy" id="1202772"/>
    <lineage>
        <taxon>Eukaryota</taxon>
        <taxon>Sar</taxon>
        <taxon>Stramenopiles</taxon>
        <taxon>Oomycota</taxon>
        <taxon>Saprolegniomycetes</taxon>
        <taxon>Saprolegniales</taxon>
        <taxon>Achlyaceae</taxon>
        <taxon>Achlya</taxon>
    </lineage>
</organism>
<protein>
    <recommendedName>
        <fullName evidence="4">K Homology domain-containing protein</fullName>
    </recommendedName>
</protein>
<accession>A0A1V9Z5Q8</accession>
<keyword evidence="3" id="KW-1185">Reference proteome</keyword>